<name>A0A423T5A6_PENVA</name>
<keyword evidence="3" id="KW-1185">Reference proteome</keyword>
<protein>
    <submittedName>
        <fullName evidence="2">Uncharacterized protein</fullName>
    </submittedName>
</protein>
<reference evidence="2 3" key="1">
    <citation type="submission" date="2018-04" db="EMBL/GenBank/DDBJ databases">
        <authorList>
            <person name="Zhang X."/>
            <person name="Yuan J."/>
            <person name="Li F."/>
            <person name="Xiang J."/>
        </authorList>
    </citation>
    <scope>NUCLEOTIDE SEQUENCE [LARGE SCALE GENOMIC DNA]</scope>
    <source>
        <tissue evidence="2">Muscle</tissue>
    </source>
</reference>
<feature type="chain" id="PRO_5019218978" evidence="1">
    <location>
        <begin position="23"/>
        <end position="214"/>
    </location>
</feature>
<sequence length="214" mass="20819">MGPHRQYLQAAAVLALVCVAAAGGRRVAGHGGGITVKSVIPAVLVGQATESNHPSSFRSGSFGRSNVGFAGSSGFGHGFVSGPAGRTSFNQGFVGNTGFAGASSFGSGAGGFGHAGGANFVPGHVGGASFRSGSVGGANFGFGQGHPNFVSGANFASGGNFGLGAGQAFSSHGNFRSSNFAPGHSGFGFGSSGSFGAGNNFGHHQGRTHSFGHH</sequence>
<evidence type="ECO:0000313" key="2">
    <source>
        <dbReference type="EMBL" id="ROT71684.1"/>
    </source>
</evidence>
<reference evidence="2 3" key="2">
    <citation type="submission" date="2019-01" db="EMBL/GenBank/DDBJ databases">
        <title>The decoding of complex shrimp genome reveals the adaptation for benthos swimmer, frequently molting mechanism and breeding impact on genome.</title>
        <authorList>
            <person name="Sun Y."/>
            <person name="Gao Y."/>
            <person name="Yu Y."/>
        </authorList>
    </citation>
    <scope>NUCLEOTIDE SEQUENCE [LARGE SCALE GENOMIC DNA]</scope>
    <source>
        <tissue evidence="2">Muscle</tissue>
    </source>
</reference>
<feature type="signal peptide" evidence="1">
    <location>
        <begin position="1"/>
        <end position="22"/>
    </location>
</feature>
<dbReference type="Proteomes" id="UP000283509">
    <property type="component" value="Unassembled WGS sequence"/>
</dbReference>
<evidence type="ECO:0000256" key="1">
    <source>
        <dbReference type="SAM" id="SignalP"/>
    </source>
</evidence>
<proteinExistence type="predicted"/>
<organism evidence="2 3">
    <name type="scientific">Penaeus vannamei</name>
    <name type="common">Whiteleg shrimp</name>
    <name type="synonym">Litopenaeus vannamei</name>
    <dbReference type="NCBI Taxonomy" id="6689"/>
    <lineage>
        <taxon>Eukaryota</taxon>
        <taxon>Metazoa</taxon>
        <taxon>Ecdysozoa</taxon>
        <taxon>Arthropoda</taxon>
        <taxon>Crustacea</taxon>
        <taxon>Multicrustacea</taxon>
        <taxon>Malacostraca</taxon>
        <taxon>Eumalacostraca</taxon>
        <taxon>Eucarida</taxon>
        <taxon>Decapoda</taxon>
        <taxon>Dendrobranchiata</taxon>
        <taxon>Penaeoidea</taxon>
        <taxon>Penaeidae</taxon>
        <taxon>Penaeus</taxon>
    </lineage>
</organism>
<dbReference type="AlphaFoldDB" id="A0A423T5A6"/>
<evidence type="ECO:0000313" key="3">
    <source>
        <dbReference type="Proteomes" id="UP000283509"/>
    </source>
</evidence>
<comment type="caution">
    <text evidence="2">The sequence shown here is derived from an EMBL/GenBank/DDBJ whole genome shotgun (WGS) entry which is preliminary data.</text>
</comment>
<gene>
    <name evidence="2" type="ORF">C7M84_009987</name>
</gene>
<dbReference type="EMBL" id="QCYY01002265">
    <property type="protein sequence ID" value="ROT71684.1"/>
    <property type="molecule type" value="Genomic_DNA"/>
</dbReference>
<accession>A0A423T5A6</accession>
<keyword evidence="1" id="KW-0732">Signal</keyword>